<dbReference type="Proteomes" id="UP001163046">
    <property type="component" value="Unassembled WGS sequence"/>
</dbReference>
<dbReference type="GO" id="GO:0005739">
    <property type="term" value="C:mitochondrion"/>
    <property type="evidence" value="ECO:0007669"/>
    <property type="project" value="TreeGrafter"/>
</dbReference>
<dbReference type="Gene3D" id="3.40.50.800">
    <property type="entry name" value="Anticodon-binding domain"/>
    <property type="match status" value="1"/>
</dbReference>
<dbReference type="Pfam" id="PF03129">
    <property type="entry name" value="HGTP_anticodon"/>
    <property type="match status" value="1"/>
</dbReference>
<name>A0A9X0CGN1_9CNID</name>
<evidence type="ECO:0000313" key="2">
    <source>
        <dbReference type="EMBL" id="KAJ7346440.1"/>
    </source>
</evidence>
<proteinExistence type="predicted"/>
<gene>
    <name evidence="2" type="ORF">OS493_040308</name>
</gene>
<protein>
    <recommendedName>
        <fullName evidence="1">Anticodon-binding domain-containing protein</fullName>
    </recommendedName>
</protein>
<dbReference type="PANTHER" id="PTHR10745:SF0">
    <property type="entry name" value="GLYCINE--TRNA LIGASE"/>
    <property type="match status" value="1"/>
</dbReference>
<dbReference type="OrthoDB" id="57698at2759"/>
<dbReference type="InterPro" id="IPR004154">
    <property type="entry name" value="Anticodon-bd"/>
</dbReference>
<dbReference type="GO" id="GO:0004820">
    <property type="term" value="F:glycine-tRNA ligase activity"/>
    <property type="evidence" value="ECO:0007669"/>
    <property type="project" value="TreeGrafter"/>
</dbReference>
<evidence type="ECO:0000313" key="3">
    <source>
        <dbReference type="Proteomes" id="UP001163046"/>
    </source>
</evidence>
<comment type="caution">
    <text evidence="2">The sequence shown here is derived from an EMBL/GenBank/DDBJ whole genome shotgun (WGS) entry which is preliminary data.</text>
</comment>
<organism evidence="2 3">
    <name type="scientific">Desmophyllum pertusum</name>
    <dbReference type="NCBI Taxonomy" id="174260"/>
    <lineage>
        <taxon>Eukaryota</taxon>
        <taxon>Metazoa</taxon>
        <taxon>Cnidaria</taxon>
        <taxon>Anthozoa</taxon>
        <taxon>Hexacorallia</taxon>
        <taxon>Scleractinia</taxon>
        <taxon>Caryophylliina</taxon>
        <taxon>Caryophylliidae</taxon>
        <taxon>Desmophyllum</taxon>
    </lineage>
</organism>
<dbReference type="PANTHER" id="PTHR10745">
    <property type="entry name" value="GLYCYL-TRNA SYNTHETASE/DNA POLYMERASE SUBUNIT GAMMA-2"/>
    <property type="match status" value="1"/>
</dbReference>
<sequence>MPEVVACPNSLIAFFPRAVYESVGSTLVLPELLQSVSRGELSTVQFLRNGAVLLTFKTAVACDAVVASGIHVHGHDLRSSPSRLNPRVSHRAGHFPQSGRFERFDWPSLYARTDEIAIPFGITVDFDTVNKNPHSATLRERNSTRQIRAQIDELPSIVSNLVRGKVTWSEIEANMVCSKDRRLAPSRLVT</sequence>
<accession>A0A9X0CGN1</accession>
<dbReference type="EMBL" id="MU827641">
    <property type="protein sequence ID" value="KAJ7346440.1"/>
    <property type="molecule type" value="Genomic_DNA"/>
</dbReference>
<dbReference type="InterPro" id="IPR027031">
    <property type="entry name" value="Gly-tRNA_synthase/POLG2"/>
</dbReference>
<feature type="domain" description="Anticodon-binding" evidence="1">
    <location>
        <begin position="110"/>
        <end position="160"/>
    </location>
</feature>
<reference evidence="2" key="1">
    <citation type="submission" date="2023-01" db="EMBL/GenBank/DDBJ databases">
        <title>Genome assembly of the deep-sea coral Lophelia pertusa.</title>
        <authorList>
            <person name="Herrera S."/>
            <person name="Cordes E."/>
        </authorList>
    </citation>
    <scope>NUCLEOTIDE SEQUENCE</scope>
    <source>
        <strain evidence="2">USNM1676648</strain>
        <tissue evidence="2">Polyp</tissue>
    </source>
</reference>
<dbReference type="AlphaFoldDB" id="A0A9X0CGN1"/>
<dbReference type="InterPro" id="IPR036621">
    <property type="entry name" value="Anticodon-bd_dom_sf"/>
</dbReference>
<keyword evidence="3" id="KW-1185">Reference proteome</keyword>
<evidence type="ECO:0000259" key="1">
    <source>
        <dbReference type="Pfam" id="PF03129"/>
    </source>
</evidence>
<dbReference type="SUPFAM" id="SSF52954">
    <property type="entry name" value="Class II aaRS ABD-related"/>
    <property type="match status" value="1"/>
</dbReference>
<dbReference type="GO" id="GO:0070150">
    <property type="term" value="P:mitochondrial glycyl-tRNA aminoacylation"/>
    <property type="evidence" value="ECO:0007669"/>
    <property type="project" value="TreeGrafter"/>
</dbReference>